<protein>
    <recommendedName>
        <fullName evidence="8">Thymidylate kinase</fullName>
        <ecNumber evidence="8">2.7.4.9</ecNumber>
    </recommendedName>
    <alternativeName>
        <fullName evidence="8">dTMP kinase</fullName>
    </alternativeName>
</protein>
<name>A0A1L6MVJ8_9BACT</name>
<comment type="caution">
    <text evidence="8">Lacks conserved residue(s) required for the propagation of feature annotation.</text>
</comment>
<dbReference type="EMBL" id="CP016908">
    <property type="protein sequence ID" value="APR99569.1"/>
    <property type="molecule type" value="Genomic_DNA"/>
</dbReference>
<dbReference type="GO" id="GO:0006227">
    <property type="term" value="P:dUDP biosynthetic process"/>
    <property type="evidence" value="ECO:0007669"/>
    <property type="project" value="TreeGrafter"/>
</dbReference>
<dbReference type="PANTHER" id="PTHR10344">
    <property type="entry name" value="THYMIDYLATE KINASE"/>
    <property type="match status" value="1"/>
</dbReference>
<organism evidence="10 11">
    <name type="scientific">Pajaroellobacter abortibovis</name>
    <dbReference type="NCBI Taxonomy" id="1882918"/>
    <lineage>
        <taxon>Bacteria</taxon>
        <taxon>Pseudomonadati</taxon>
        <taxon>Myxococcota</taxon>
        <taxon>Polyangia</taxon>
        <taxon>Polyangiales</taxon>
        <taxon>Polyangiaceae</taxon>
    </lineage>
</organism>
<dbReference type="PANTHER" id="PTHR10344:SF4">
    <property type="entry name" value="UMP-CMP KINASE 2, MITOCHONDRIAL"/>
    <property type="match status" value="1"/>
</dbReference>
<dbReference type="GO" id="GO:0006235">
    <property type="term" value="P:dTTP biosynthetic process"/>
    <property type="evidence" value="ECO:0007669"/>
    <property type="project" value="UniProtKB-UniRule"/>
</dbReference>
<evidence type="ECO:0000256" key="7">
    <source>
        <dbReference type="ARBA" id="ARBA00048743"/>
    </source>
</evidence>
<dbReference type="RefSeq" id="WP_075276216.1">
    <property type="nucleotide sequence ID" value="NZ_CP016908.1"/>
</dbReference>
<keyword evidence="11" id="KW-1185">Reference proteome</keyword>
<keyword evidence="5 8" id="KW-0418">Kinase</keyword>
<dbReference type="Pfam" id="PF02223">
    <property type="entry name" value="Thymidylate_kin"/>
    <property type="match status" value="1"/>
</dbReference>
<dbReference type="KEGG" id="pabo:BCY86_01895"/>
<dbReference type="STRING" id="1882918.BCY86_01895"/>
<dbReference type="InterPro" id="IPR039430">
    <property type="entry name" value="Thymidylate_kin-like_dom"/>
</dbReference>
<evidence type="ECO:0000313" key="11">
    <source>
        <dbReference type="Proteomes" id="UP000185544"/>
    </source>
</evidence>
<dbReference type="InterPro" id="IPR018094">
    <property type="entry name" value="Thymidylate_kinase"/>
</dbReference>
<gene>
    <name evidence="8" type="primary">tmk</name>
    <name evidence="10" type="ORF">BCY86_01895</name>
</gene>
<reference evidence="10 11" key="1">
    <citation type="submission" date="2016-08" db="EMBL/GenBank/DDBJ databases">
        <title>Identification and validation of antigenic proteins from Pajaroellobacter abortibovis using de-novo genome sequence assembly and reverse vaccinology.</title>
        <authorList>
            <person name="Welly B.T."/>
            <person name="Miller M.R."/>
            <person name="Stott J.L."/>
            <person name="Blanchard M.T."/>
            <person name="Islas-Trejo A.D."/>
            <person name="O'Rourke S.M."/>
            <person name="Young A.E."/>
            <person name="Medrano J.F."/>
            <person name="Van Eenennaam A.L."/>
        </authorList>
    </citation>
    <scope>NUCLEOTIDE SEQUENCE [LARGE SCALE GENOMIC DNA]</scope>
    <source>
        <strain evidence="10 11">BTF92-0548A/99-0131</strain>
    </source>
</reference>
<dbReference type="HAMAP" id="MF_00165">
    <property type="entry name" value="Thymidylate_kinase"/>
    <property type="match status" value="1"/>
</dbReference>
<keyword evidence="2 8" id="KW-0808">Transferase</keyword>
<dbReference type="Gene3D" id="3.40.50.300">
    <property type="entry name" value="P-loop containing nucleotide triphosphate hydrolases"/>
    <property type="match status" value="1"/>
</dbReference>
<dbReference type="GO" id="GO:0006233">
    <property type="term" value="P:dTDP biosynthetic process"/>
    <property type="evidence" value="ECO:0007669"/>
    <property type="project" value="InterPro"/>
</dbReference>
<dbReference type="OrthoDB" id="9774907at2"/>
<accession>A0A1L6MVJ8</accession>
<dbReference type="GO" id="GO:0005524">
    <property type="term" value="F:ATP binding"/>
    <property type="evidence" value="ECO:0007669"/>
    <property type="project" value="UniProtKB-UniRule"/>
</dbReference>
<proteinExistence type="inferred from homology"/>
<sequence length="219" mass="24558">MGQGRFFVLEGVDGVGTTTHSRQLVGALCARGIPTYWTCEPSQGAIGKLIRQFLKEPAVLTSDSLHWAEMALLFAADRLDHLENEVKPRLRAGGIVVADRYDASSLAYQSLDGGGDKEEGMDWIRTLNRYVLRPDLVLVLDIPAELAALRRMGRNQSPELYEREEMQRDLVSFYHQLHRHMPLDPIVYIDATGAIEETQARIVKAVQPFLPSEGFFSFA</sequence>
<dbReference type="NCBIfam" id="TIGR00041">
    <property type="entry name" value="DTMP_kinase"/>
    <property type="match status" value="1"/>
</dbReference>
<keyword evidence="4 8" id="KW-0547">Nucleotide-binding</keyword>
<evidence type="ECO:0000256" key="4">
    <source>
        <dbReference type="ARBA" id="ARBA00022741"/>
    </source>
</evidence>
<dbReference type="CDD" id="cd01672">
    <property type="entry name" value="TMPK"/>
    <property type="match status" value="1"/>
</dbReference>
<evidence type="ECO:0000256" key="5">
    <source>
        <dbReference type="ARBA" id="ARBA00022777"/>
    </source>
</evidence>
<evidence type="ECO:0000259" key="9">
    <source>
        <dbReference type="Pfam" id="PF02223"/>
    </source>
</evidence>
<dbReference type="GO" id="GO:0004798">
    <property type="term" value="F:dTMP kinase activity"/>
    <property type="evidence" value="ECO:0007669"/>
    <property type="project" value="UniProtKB-UniRule"/>
</dbReference>
<evidence type="ECO:0000256" key="1">
    <source>
        <dbReference type="ARBA" id="ARBA00009776"/>
    </source>
</evidence>
<keyword evidence="6 8" id="KW-0067">ATP-binding</keyword>
<comment type="catalytic activity">
    <reaction evidence="7 8">
        <text>dTMP + ATP = dTDP + ADP</text>
        <dbReference type="Rhea" id="RHEA:13517"/>
        <dbReference type="ChEBI" id="CHEBI:30616"/>
        <dbReference type="ChEBI" id="CHEBI:58369"/>
        <dbReference type="ChEBI" id="CHEBI:63528"/>
        <dbReference type="ChEBI" id="CHEBI:456216"/>
        <dbReference type="EC" id="2.7.4.9"/>
    </reaction>
</comment>
<evidence type="ECO:0000256" key="2">
    <source>
        <dbReference type="ARBA" id="ARBA00022679"/>
    </source>
</evidence>
<dbReference type="EC" id="2.7.4.9" evidence="8"/>
<dbReference type="InterPro" id="IPR027417">
    <property type="entry name" value="P-loop_NTPase"/>
</dbReference>
<keyword evidence="3 8" id="KW-0545">Nucleotide biosynthesis</keyword>
<feature type="domain" description="Thymidylate kinase-like" evidence="9">
    <location>
        <begin position="9"/>
        <end position="202"/>
    </location>
</feature>
<comment type="similarity">
    <text evidence="1 8">Belongs to the thymidylate kinase family.</text>
</comment>
<evidence type="ECO:0000256" key="6">
    <source>
        <dbReference type="ARBA" id="ARBA00022840"/>
    </source>
</evidence>
<comment type="function">
    <text evidence="8">Phosphorylation of dTMP to form dTDP in both de novo and salvage pathways of dTTP synthesis.</text>
</comment>
<dbReference type="SUPFAM" id="SSF52540">
    <property type="entry name" value="P-loop containing nucleoside triphosphate hydrolases"/>
    <property type="match status" value="1"/>
</dbReference>
<dbReference type="GO" id="GO:0005737">
    <property type="term" value="C:cytoplasm"/>
    <property type="evidence" value="ECO:0007669"/>
    <property type="project" value="TreeGrafter"/>
</dbReference>
<dbReference type="Proteomes" id="UP000185544">
    <property type="component" value="Chromosome"/>
</dbReference>
<evidence type="ECO:0000313" key="10">
    <source>
        <dbReference type="EMBL" id="APR99569.1"/>
    </source>
</evidence>
<dbReference type="AlphaFoldDB" id="A0A1L6MVJ8"/>
<evidence type="ECO:0000256" key="8">
    <source>
        <dbReference type="HAMAP-Rule" id="MF_00165"/>
    </source>
</evidence>
<evidence type="ECO:0000256" key="3">
    <source>
        <dbReference type="ARBA" id="ARBA00022727"/>
    </source>
</evidence>